<evidence type="ECO:0000259" key="2">
    <source>
        <dbReference type="PROSITE" id="PS51462"/>
    </source>
</evidence>
<dbReference type="EMBL" id="BSNL01000001">
    <property type="protein sequence ID" value="GLQ28106.1"/>
    <property type="molecule type" value="Genomic_DNA"/>
</dbReference>
<dbReference type="InterPro" id="IPR015797">
    <property type="entry name" value="NUDIX_hydrolase-like_dom_sf"/>
</dbReference>
<feature type="domain" description="Nudix hydrolase" evidence="2">
    <location>
        <begin position="3"/>
        <end position="135"/>
    </location>
</feature>
<dbReference type="InterPro" id="IPR020476">
    <property type="entry name" value="Nudix_hydrolase"/>
</dbReference>
<reference evidence="3" key="2">
    <citation type="submission" date="2023-01" db="EMBL/GenBank/DDBJ databases">
        <title>Draft genome sequence of Sulfitobacter pacificus strain NBRC 109915.</title>
        <authorList>
            <person name="Sun Q."/>
            <person name="Mori K."/>
        </authorList>
    </citation>
    <scope>NUCLEOTIDE SEQUENCE</scope>
    <source>
        <strain evidence="3">NBRC 109915</strain>
    </source>
</reference>
<dbReference type="PRINTS" id="PR00502">
    <property type="entry name" value="NUDIXFAMILY"/>
</dbReference>
<name>A0ABQ5VMA6_9RHOB</name>
<dbReference type="PANTHER" id="PTHR43736:SF1">
    <property type="entry name" value="DIHYDRONEOPTERIN TRIPHOSPHATE DIPHOSPHATASE"/>
    <property type="match status" value="1"/>
</dbReference>
<sequence length="144" mass="15872">MDHPKLAAIAVVLHDDAVLLVRRKNEPDANLWGFPGGHVDFGETAKAAAARELFEETEVIAEPLEYLTNLDIIVRDQAGAVTFHYLLVAVLCRYKSGTPCAHDDVHEAVWVDCSTVFQKTLPMSGDVDMILQAALDRRCQREGG</sequence>
<dbReference type="PROSITE" id="PS51462">
    <property type="entry name" value="NUDIX"/>
    <property type="match status" value="1"/>
</dbReference>
<protein>
    <recommendedName>
        <fullName evidence="2">Nudix hydrolase domain-containing protein</fullName>
    </recommendedName>
</protein>
<dbReference type="PANTHER" id="PTHR43736">
    <property type="entry name" value="ADP-RIBOSE PYROPHOSPHATASE"/>
    <property type="match status" value="1"/>
</dbReference>
<comment type="caution">
    <text evidence="3">The sequence shown here is derived from an EMBL/GenBank/DDBJ whole genome shotgun (WGS) entry which is preliminary data.</text>
</comment>
<dbReference type="InterPro" id="IPR000086">
    <property type="entry name" value="NUDIX_hydrolase_dom"/>
</dbReference>
<gene>
    <name evidence="3" type="ORF">GCM10007927_29090</name>
</gene>
<accession>A0ABQ5VMA6</accession>
<evidence type="ECO:0000256" key="1">
    <source>
        <dbReference type="ARBA" id="ARBA00022801"/>
    </source>
</evidence>
<dbReference type="CDD" id="cd04673">
    <property type="entry name" value="NUDIX_ADPRase"/>
    <property type="match status" value="1"/>
</dbReference>
<keyword evidence="4" id="KW-1185">Reference proteome</keyword>
<dbReference type="Gene3D" id="3.90.79.10">
    <property type="entry name" value="Nucleoside Triphosphate Pyrophosphohydrolase"/>
    <property type="match status" value="1"/>
</dbReference>
<evidence type="ECO:0000313" key="3">
    <source>
        <dbReference type="EMBL" id="GLQ28106.1"/>
    </source>
</evidence>
<dbReference type="SUPFAM" id="SSF55811">
    <property type="entry name" value="Nudix"/>
    <property type="match status" value="1"/>
</dbReference>
<dbReference type="Pfam" id="PF00293">
    <property type="entry name" value="NUDIX"/>
    <property type="match status" value="1"/>
</dbReference>
<reference evidence="3" key="1">
    <citation type="journal article" date="2014" name="Int. J. Syst. Evol. Microbiol.">
        <title>Complete genome of a new Firmicutes species belonging to the dominant human colonic microbiota ('Ruminococcus bicirculans') reveals two chromosomes and a selective capacity to utilize plant glucans.</title>
        <authorList>
            <consortium name="NISC Comparative Sequencing Program"/>
            <person name="Wegmann U."/>
            <person name="Louis P."/>
            <person name="Goesmann A."/>
            <person name="Henrissat B."/>
            <person name="Duncan S.H."/>
            <person name="Flint H.J."/>
        </authorList>
    </citation>
    <scope>NUCLEOTIDE SEQUENCE</scope>
    <source>
        <strain evidence="3">NBRC 109915</strain>
    </source>
</reference>
<evidence type="ECO:0000313" key="4">
    <source>
        <dbReference type="Proteomes" id="UP001161388"/>
    </source>
</evidence>
<keyword evidence="1" id="KW-0378">Hydrolase</keyword>
<dbReference type="Proteomes" id="UP001161388">
    <property type="component" value="Unassembled WGS sequence"/>
</dbReference>
<dbReference type="RefSeq" id="WP_284374539.1">
    <property type="nucleotide sequence ID" value="NZ_BAABWP010000002.1"/>
</dbReference>
<proteinExistence type="predicted"/>
<organism evidence="3 4">
    <name type="scientific">Sulfitobacter pacificus</name>
    <dbReference type="NCBI Taxonomy" id="1499314"/>
    <lineage>
        <taxon>Bacteria</taxon>
        <taxon>Pseudomonadati</taxon>
        <taxon>Pseudomonadota</taxon>
        <taxon>Alphaproteobacteria</taxon>
        <taxon>Rhodobacterales</taxon>
        <taxon>Roseobacteraceae</taxon>
        <taxon>Sulfitobacter</taxon>
    </lineage>
</organism>